<dbReference type="GO" id="GO:0006281">
    <property type="term" value="P:DNA repair"/>
    <property type="evidence" value="ECO:0007669"/>
    <property type="project" value="TreeGrafter"/>
</dbReference>
<keyword evidence="2" id="KW-0547">Nucleotide-binding</keyword>
<dbReference type="GO" id="GO:0016539">
    <property type="term" value="P:intein-mediated protein splicing"/>
    <property type="evidence" value="ECO:0007669"/>
    <property type="project" value="InterPro"/>
</dbReference>
<protein>
    <submittedName>
        <fullName evidence="4">Replication factor C small subunit</fullName>
    </submittedName>
</protein>
<dbReference type="AlphaFoldDB" id="A0A7C0XZ67"/>
<dbReference type="InterPro" id="IPR027417">
    <property type="entry name" value="P-loop_NTPase"/>
</dbReference>
<gene>
    <name evidence="4" type="ORF">ENF72_03215</name>
</gene>
<dbReference type="PANTHER" id="PTHR11669:SF20">
    <property type="entry name" value="REPLICATION FACTOR C SUBUNIT 4"/>
    <property type="match status" value="1"/>
</dbReference>
<dbReference type="InterPro" id="IPR006141">
    <property type="entry name" value="Intein_N"/>
</dbReference>
<dbReference type="SUPFAM" id="SSF51294">
    <property type="entry name" value="Hedgehog/intein (Hint) domain"/>
    <property type="match status" value="1"/>
</dbReference>
<dbReference type="EMBL" id="DQYG01000136">
    <property type="protein sequence ID" value="HDD31620.1"/>
    <property type="molecule type" value="Genomic_DNA"/>
</dbReference>
<evidence type="ECO:0000256" key="2">
    <source>
        <dbReference type="ARBA" id="ARBA00022741"/>
    </source>
</evidence>
<accession>A0A7C0XZ67</accession>
<comment type="caution">
    <text evidence="4">The sequence shown here is derived from an EMBL/GenBank/DDBJ whole genome shotgun (WGS) entry which is preliminary data.</text>
</comment>
<dbReference type="PANTHER" id="PTHR11669">
    <property type="entry name" value="REPLICATION FACTOR C / DNA POLYMERASE III GAMMA-TAU SUBUNIT"/>
    <property type="match status" value="1"/>
</dbReference>
<evidence type="ECO:0000256" key="1">
    <source>
        <dbReference type="ARBA" id="ARBA00022705"/>
    </source>
</evidence>
<dbReference type="Proteomes" id="UP000886210">
    <property type="component" value="Unassembled WGS sequence"/>
</dbReference>
<feature type="non-terminal residue" evidence="4">
    <location>
        <position position="128"/>
    </location>
</feature>
<dbReference type="Gene3D" id="2.170.16.10">
    <property type="entry name" value="Hedgehog/Intein (Hint) domain"/>
    <property type="match status" value="1"/>
</dbReference>
<dbReference type="GO" id="GO:0006261">
    <property type="term" value="P:DNA-templated DNA replication"/>
    <property type="evidence" value="ECO:0007669"/>
    <property type="project" value="TreeGrafter"/>
</dbReference>
<dbReference type="GO" id="GO:0005663">
    <property type="term" value="C:DNA replication factor C complex"/>
    <property type="evidence" value="ECO:0007669"/>
    <property type="project" value="TreeGrafter"/>
</dbReference>
<name>A0A7C0XZ67_THELI</name>
<dbReference type="NCBIfam" id="TIGR01445">
    <property type="entry name" value="intein_Nterm"/>
    <property type="match status" value="1"/>
</dbReference>
<keyword evidence="3" id="KW-0067">ATP-binding</keyword>
<proteinExistence type="predicted"/>
<evidence type="ECO:0000313" key="4">
    <source>
        <dbReference type="EMBL" id="HDD31620.1"/>
    </source>
</evidence>
<dbReference type="GO" id="GO:0003689">
    <property type="term" value="F:DNA clamp loader activity"/>
    <property type="evidence" value="ECO:0007669"/>
    <property type="project" value="TreeGrafter"/>
</dbReference>
<sequence>MAEEAKEVKEVKILEKPWVEKYRPERLSEIVGQDHIVKRLKHYVKTGSMPHLLFAGPPGVGKCLTGDAKVIVNGELTTIGKLVERISKGRSGITPVDGLRVLGVDEDGKLVGLPVEYVYKDRTDELVR</sequence>
<dbReference type="SUPFAM" id="SSF52540">
    <property type="entry name" value="P-loop containing nucleoside triphosphate hydrolases"/>
    <property type="match status" value="1"/>
</dbReference>
<dbReference type="FunFam" id="3.40.50.300:FF:003150">
    <property type="entry name" value="Replication factor C small subunit"/>
    <property type="match status" value="1"/>
</dbReference>
<dbReference type="InterPro" id="IPR050238">
    <property type="entry name" value="DNA_Rep/Repair_Clamp_Loader"/>
</dbReference>
<reference evidence="4" key="1">
    <citation type="journal article" date="2020" name="mSystems">
        <title>Genome- and Community-Level Interaction Insights into Carbon Utilization and Element Cycling Functions of Hydrothermarchaeota in Hydrothermal Sediment.</title>
        <authorList>
            <person name="Zhou Z."/>
            <person name="Liu Y."/>
            <person name="Xu W."/>
            <person name="Pan J."/>
            <person name="Luo Z.H."/>
            <person name="Li M."/>
        </authorList>
    </citation>
    <scope>NUCLEOTIDE SEQUENCE [LARGE SCALE GENOMIC DNA]</scope>
    <source>
        <strain evidence="4">HyVt-151</strain>
    </source>
</reference>
<evidence type="ECO:0000256" key="3">
    <source>
        <dbReference type="ARBA" id="ARBA00022840"/>
    </source>
</evidence>
<dbReference type="GO" id="GO:0005524">
    <property type="term" value="F:ATP binding"/>
    <property type="evidence" value="ECO:0007669"/>
    <property type="project" value="UniProtKB-KW"/>
</dbReference>
<organism evidence="4">
    <name type="scientific">Thermococcus litoralis</name>
    <dbReference type="NCBI Taxonomy" id="2265"/>
    <lineage>
        <taxon>Archaea</taxon>
        <taxon>Methanobacteriati</taxon>
        <taxon>Methanobacteriota</taxon>
        <taxon>Thermococci</taxon>
        <taxon>Thermococcales</taxon>
        <taxon>Thermococcaceae</taxon>
        <taxon>Thermococcus</taxon>
    </lineage>
</organism>
<keyword evidence="1" id="KW-0235">DNA replication</keyword>
<dbReference type="Gene3D" id="3.40.50.300">
    <property type="entry name" value="P-loop containing nucleotide triphosphate hydrolases"/>
    <property type="match status" value="1"/>
</dbReference>
<dbReference type="InterPro" id="IPR036844">
    <property type="entry name" value="Hint_dom_sf"/>
</dbReference>